<name>A0A916J064_9PROT</name>
<evidence type="ECO:0000256" key="3">
    <source>
        <dbReference type="ARBA" id="ARBA00005709"/>
    </source>
</evidence>
<reference evidence="7" key="1">
    <citation type="submission" date="2021-04" db="EMBL/GenBank/DDBJ databases">
        <authorList>
            <person name="Hornung B."/>
        </authorList>
    </citation>
    <scope>NUCLEOTIDE SEQUENCE</scope>
    <source>
        <strain evidence="7">G5G6</strain>
    </source>
</reference>
<keyword evidence="8" id="KW-1185">Reference proteome</keyword>
<evidence type="ECO:0000259" key="5">
    <source>
        <dbReference type="Pfam" id="PF00669"/>
    </source>
</evidence>
<dbReference type="RefSeq" id="WP_220634282.1">
    <property type="nucleotide sequence ID" value="NZ_CAJQUM010000001.1"/>
</dbReference>
<keyword evidence="4" id="KW-0975">Bacterial flagellum</keyword>
<dbReference type="Pfam" id="PF21158">
    <property type="entry name" value="flgK_1st_1"/>
    <property type="match status" value="1"/>
</dbReference>
<dbReference type="Gene3D" id="1.20.1330.10">
    <property type="entry name" value="f41 fragment of flagellin, N-terminal domain"/>
    <property type="match status" value="1"/>
</dbReference>
<keyword evidence="7" id="KW-0969">Cilium</keyword>
<dbReference type="InterPro" id="IPR013384">
    <property type="entry name" value="Flagell_FlgL"/>
</dbReference>
<feature type="domain" description="Flagellin N-terminal" evidence="5">
    <location>
        <begin position="3"/>
        <end position="140"/>
    </location>
</feature>
<evidence type="ECO:0000313" key="8">
    <source>
        <dbReference type="Proteomes" id="UP000742786"/>
    </source>
</evidence>
<comment type="similarity">
    <text evidence="3">Belongs to the bacterial flagellin family.</text>
</comment>
<gene>
    <name evidence="7" type="ORF">GTOL_10065</name>
</gene>
<evidence type="ECO:0000259" key="6">
    <source>
        <dbReference type="Pfam" id="PF21158"/>
    </source>
</evidence>
<comment type="caution">
    <text evidence="7">The sequence shown here is derived from an EMBL/GenBank/DDBJ whole genome shotgun (WGS) entry which is preliminary data.</text>
</comment>
<dbReference type="InterPro" id="IPR001029">
    <property type="entry name" value="Flagellin_N"/>
</dbReference>
<accession>A0A916J064</accession>
<evidence type="ECO:0000256" key="2">
    <source>
        <dbReference type="ARBA" id="ARBA00004613"/>
    </source>
</evidence>
<dbReference type="GO" id="GO:0005198">
    <property type="term" value="F:structural molecule activity"/>
    <property type="evidence" value="ECO:0007669"/>
    <property type="project" value="InterPro"/>
</dbReference>
<protein>
    <submittedName>
        <fullName evidence="7">Flagellar hook-associated protein flgL</fullName>
    </submittedName>
</protein>
<dbReference type="InterPro" id="IPR001492">
    <property type="entry name" value="Flagellin"/>
</dbReference>
<dbReference type="Pfam" id="PF00669">
    <property type="entry name" value="Flagellin_N"/>
    <property type="match status" value="1"/>
</dbReference>
<keyword evidence="7" id="KW-0966">Cell projection</keyword>
<dbReference type="GO" id="GO:0009424">
    <property type="term" value="C:bacterial-type flagellum hook"/>
    <property type="evidence" value="ECO:0007669"/>
    <property type="project" value="InterPro"/>
</dbReference>
<evidence type="ECO:0000256" key="4">
    <source>
        <dbReference type="ARBA" id="ARBA00023143"/>
    </source>
</evidence>
<dbReference type="InterPro" id="IPR049119">
    <property type="entry name" value="FlgK_D2-like"/>
</dbReference>
<dbReference type="NCBIfam" id="TIGR02550">
    <property type="entry name" value="flagell_flgL"/>
    <property type="match status" value="1"/>
</dbReference>
<keyword evidence="7" id="KW-0282">Flagellum</keyword>
<proteinExistence type="inferred from homology"/>
<dbReference type="PANTHER" id="PTHR42792:SF1">
    <property type="entry name" value="FLAGELLAR HOOK-ASSOCIATED PROTEIN 3"/>
    <property type="match status" value="1"/>
</dbReference>
<dbReference type="EMBL" id="CAJQUM010000001">
    <property type="protein sequence ID" value="CAG4882183.1"/>
    <property type="molecule type" value="Genomic_DNA"/>
</dbReference>
<dbReference type="Proteomes" id="UP000742786">
    <property type="component" value="Unassembled WGS sequence"/>
</dbReference>
<dbReference type="AlphaFoldDB" id="A0A916J064"/>
<evidence type="ECO:0000256" key="1">
    <source>
        <dbReference type="ARBA" id="ARBA00004365"/>
    </source>
</evidence>
<dbReference type="GO" id="GO:0005576">
    <property type="term" value="C:extracellular region"/>
    <property type="evidence" value="ECO:0007669"/>
    <property type="project" value="UniProtKB-SubCell"/>
</dbReference>
<comment type="subcellular location">
    <subcellularLocation>
        <location evidence="1">Bacterial flagellum</location>
    </subcellularLocation>
    <subcellularLocation>
        <location evidence="2">Secreted</location>
    </subcellularLocation>
</comment>
<dbReference type="PANTHER" id="PTHR42792">
    <property type="entry name" value="FLAGELLIN"/>
    <property type="match status" value="1"/>
</dbReference>
<sequence>MRISSNTLHDQGLSAILRNQAQMLHTQQQVSTGKRILTPADDPVAAAQALDVSQADAMNTQYATNRSAAADSLSLVEGSLAQVSSIITNVRTIAVNVGSGILSDSDRVSLAAQLSSALSELQGAANATDGQGRYLFAGYQSQSQPFSSGPVGVQYNGDDGQRLIQVDSSRQMGVSVSGADVFTRIPGGNGSFVSGDSPGNNGSGLINPGSVIDPSSLTRHNYSINFSVSGGTTTYAVVDSTTNATLLSAQPYSSGDSIRFDGMDIVIEGAPVNGDKFTIAPSGDQSIFKTVQDLIDLLQTPVHAPGDSARLANGLKQGLINLDQALGSVLTQRGVIGAKLNEIDVLQSAGSNRSVQYQKTLSRLQNVDLNVAISDLTQEQLSLQAAQKSFVQISGLSLFTYL</sequence>
<evidence type="ECO:0000313" key="7">
    <source>
        <dbReference type="EMBL" id="CAG4882183.1"/>
    </source>
</evidence>
<dbReference type="GO" id="GO:0071973">
    <property type="term" value="P:bacterial-type flagellum-dependent cell motility"/>
    <property type="evidence" value="ECO:0007669"/>
    <property type="project" value="InterPro"/>
</dbReference>
<dbReference type="SUPFAM" id="SSF64518">
    <property type="entry name" value="Phase 1 flagellin"/>
    <property type="match status" value="1"/>
</dbReference>
<organism evidence="7 8">
    <name type="scientific">Georgfuchsia toluolica</name>
    <dbReference type="NCBI Taxonomy" id="424218"/>
    <lineage>
        <taxon>Bacteria</taxon>
        <taxon>Pseudomonadati</taxon>
        <taxon>Pseudomonadota</taxon>
        <taxon>Betaproteobacteria</taxon>
        <taxon>Nitrosomonadales</taxon>
        <taxon>Sterolibacteriaceae</taxon>
        <taxon>Georgfuchsia</taxon>
    </lineage>
</organism>
<feature type="domain" description="Flagellar hook-associated protein 1 D2-like" evidence="6">
    <location>
        <begin position="209"/>
        <end position="281"/>
    </location>
</feature>